<dbReference type="SUPFAM" id="SSF101936">
    <property type="entry name" value="DNA-binding pseudobarrel domain"/>
    <property type="match status" value="1"/>
</dbReference>
<dbReference type="Proteomes" id="UP000436088">
    <property type="component" value="Unassembled WGS sequence"/>
</dbReference>
<dbReference type="Gene3D" id="2.40.330.10">
    <property type="entry name" value="DNA-binding pseudobarrel domain"/>
    <property type="match status" value="1"/>
</dbReference>
<feature type="compositionally biased region" description="Polar residues" evidence="6">
    <location>
        <begin position="402"/>
        <end position="416"/>
    </location>
</feature>
<gene>
    <name evidence="7" type="ORF">F3Y22_tig00002793pilonHSYRG00067</name>
</gene>
<comment type="caution">
    <text evidence="7">The sequence shown here is derived from an EMBL/GenBank/DDBJ whole genome shotgun (WGS) entry which is preliminary data.</text>
</comment>
<evidence type="ECO:0000313" key="7">
    <source>
        <dbReference type="EMBL" id="KAE8731594.1"/>
    </source>
</evidence>
<dbReference type="GO" id="GO:0005634">
    <property type="term" value="C:nucleus"/>
    <property type="evidence" value="ECO:0007669"/>
    <property type="project" value="UniProtKB-SubCell"/>
</dbReference>
<feature type="region of interest" description="Disordered" evidence="6">
    <location>
        <begin position="137"/>
        <end position="162"/>
    </location>
</feature>
<keyword evidence="2" id="KW-0805">Transcription regulation</keyword>
<dbReference type="InterPro" id="IPR015300">
    <property type="entry name" value="DNA-bd_pseudobarrel_sf"/>
</dbReference>
<protein>
    <submittedName>
        <fullName evidence="7">Auxin response factor 4</fullName>
    </submittedName>
</protein>
<keyword evidence="5" id="KW-0539">Nucleus</keyword>
<reference evidence="7" key="1">
    <citation type="submission" date="2019-09" db="EMBL/GenBank/DDBJ databases">
        <title>Draft genome information of white flower Hibiscus syriacus.</title>
        <authorList>
            <person name="Kim Y.-M."/>
        </authorList>
    </citation>
    <scope>NUCLEOTIDE SEQUENCE [LARGE SCALE GENOMIC DNA]</scope>
    <source>
        <strain evidence="7">YM2019G1</strain>
    </source>
</reference>
<evidence type="ECO:0000256" key="2">
    <source>
        <dbReference type="ARBA" id="ARBA00023015"/>
    </source>
</evidence>
<proteinExistence type="predicted"/>
<dbReference type="GO" id="GO:0006355">
    <property type="term" value="P:regulation of DNA-templated transcription"/>
    <property type="evidence" value="ECO:0007669"/>
    <property type="project" value="InterPro"/>
</dbReference>
<dbReference type="GO" id="GO:0009725">
    <property type="term" value="P:response to hormone"/>
    <property type="evidence" value="ECO:0007669"/>
    <property type="project" value="InterPro"/>
</dbReference>
<feature type="compositionally biased region" description="Basic and acidic residues" evidence="6">
    <location>
        <begin position="137"/>
        <end position="149"/>
    </location>
</feature>
<dbReference type="GO" id="GO:0003677">
    <property type="term" value="F:DNA binding"/>
    <property type="evidence" value="ECO:0007669"/>
    <property type="project" value="UniProtKB-KW"/>
</dbReference>
<dbReference type="InterPro" id="IPR003340">
    <property type="entry name" value="B3_DNA-bd"/>
</dbReference>
<evidence type="ECO:0000256" key="1">
    <source>
        <dbReference type="ARBA" id="ARBA00004123"/>
    </source>
</evidence>
<dbReference type="CDD" id="cd10017">
    <property type="entry name" value="B3_DNA"/>
    <property type="match status" value="1"/>
</dbReference>
<comment type="subcellular location">
    <subcellularLocation>
        <location evidence="1">Nucleus</location>
    </subcellularLocation>
</comment>
<dbReference type="PANTHER" id="PTHR31384:SF102">
    <property type="entry name" value="AUXIN RESPONSE FACTOR 4"/>
    <property type="match status" value="1"/>
</dbReference>
<dbReference type="EMBL" id="VEPZ02000193">
    <property type="protein sequence ID" value="KAE8731594.1"/>
    <property type="molecule type" value="Genomic_DNA"/>
</dbReference>
<evidence type="ECO:0000313" key="8">
    <source>
        <dbReference type="Proteomes" id="UP000436088"/>
    </source>
</evidence>
<dbReference type="PANTHER" id="PTHR31384">
    <property type="entry name" value="AUXIN RESPONSE FACTOR 4-RELATED"/>
    <property type="match status" value="1"/>
</dbReference>
<keyword evidence="3" id="KW-0238">DNA-binding</keyword>
<keyword evidence="8" id="KW-1185">Reference proteome</keyword>
<organism evidence="7 8">
    <name type="scientific">Hibiscus syriacus</name>
    <name type="common">Rose of Sharon</name>
    <dbReference type="NCBI Taxonomy" id="106335"/>
    <lineage>
        <taxon>Eukaryota</taxon>
        <taxon>Viridiplantae</taxon>
        <taxon>Streptophyta</taxon>
        <taxon>Embryophyta</taxon>
        <taxon>Tracheophyta</taxon>
        <taxon>Spermatophyta</taxon>
        <taxon>Magnoliopsida</taxon>
        <taxon>eudicotyledons</taxon>
        <taxon>Gunneridae</taxon>
        <taxon>Pentapetalae</taxon>
        <taxon>rosids</taxon>
        <taxon>malvids</taxon>
        <taxon>Malvales</taxon>
        <taxon>Malvaceae</taxon>
        <taxon>Malvoideae</taxon>
        <taxon>Hibiscus</taxon>
    </lineage>
</organism>
<sequence>MEIDLNHAVDEVEKTVLCNGGCEKAIACIYCFSSTSSSTSPCSSSSGSTAPCSSSTFLELWHACAGPLTSLPRKGNVVVYFPQGHLEQLALASTFSPFKTFNLPPQIFCKVMHVQLLANKENDEVYTQVTLLPQRELGEPNLEGKHSDELGVDGDAGGPPSKPTPHMFCKTLTASDTSTHGGFSVPRRAAEDCFPRLDYKLTRPSQELVAKDLHGVESTEATSPYYRLEYFRESKESYCWGCSALSEGMGEDGELRLGIRRAVRPRNGLPDSVIADQNSYPNVLSPVTNAISTKTVFHVFYCPRNEFAPMCVIAAVGGPSYEVNTVAPNFVHPKPEWTAGGIALLIGKNSEGTHRENCRKHFYSICAYVSKTRITTTTITTTSRAVPRRDETDGGGGARESSLFSITQQESGKAKP</sequence>
<dbReference type="AlphaFoldDB" id="A0A6A3CSW5"/>
<evidence type="ECO:0000256" key="6">
    <source>
        <dbReference type="SAM" id="MobiDB-lite"/>
    </source>
</evidence>
<evidence type="ECO:0000256" key="4">
    <source>
        <dbReference type="ARBA" id="ARBA00023163"/>
    </source>
</evidence>
<feature type="region of interest" description="Disordered" evidence="6">
    <location>
        <begin position="380"/>
        <end position="416"/>
    </location>
</feature>
<name>A0A6A3CSW5_HIBSY</name>
<keyword evidence="4" id="KW-0804">Transcription</keyword>
<evidence type="ECO:0000256" key="5">
    <source>
        <dbReference type="ARBA" id="ARBA00023242"/>
    </source>
</evidence>
<accession>A0A6A3CSW5</accession>
<evidence type="ECO:0000256" key="3">
    <source>
        <dbReference type="ARBA" id="ARBA00023125"/>
    </source>
</evidence>
<dbReference type="InterPro" id="IPR044835">
    <property type="entry name" value="ARF_plant"/>
</dbReference>